<dbReference type="EMBL" id="BPVZ01000067">
    <property type="protein sequence ID" value="GKV24843.1"/>
    <property type="molecule type" value="Genomic_DNA"/>
</dbReference>
<evidence type="ECO:0000313" key="2">
    <source>
        <dbReference type="EMBL" id="GKV24843.1"/>
    </source>
</evidence>
<feature type="region of interest" description="Disordered" evidence="1">
    <location>
        <begin position="226"/>
        <end position="247"/>
    </location>
</feature>
<evidence type="ECO:0008006" key="4">
    <source>
        <dbReference type="Google" id="ProtNLM"/>
    </source>
</evidence>
<proteinExistence type="predicted"/>
<dbReference type="PANTHER" id="PTHR31286:SF99">
    <property type="entry name" value="DUF4283 DOMAIN-CONTAINING PROTEIN"/>
    <property type="match status" value="1"/>
</dbReference>
<dbReference type="Proteomes" id="UP001054252">
    <property type="component" value="Unassembled WGS sequence"/>
</dbReference>
<accession>A0AAV5KJP5</accession>
<evidence type="ECO:0000256" key="1">
    <source>
        <dbReference type="SAM" id="MobiDB-lite"/>
    </source>
</evidence>
<dbReference type="InterPro" id="IPR040256">
    <property type="entry name" value="At4g02000-like"/>
</dbReference>
<dbReference type="AlphaFoldDB" id="A0AAV5KJP5"/>
<comment type="caution">
    <text evidence="2">The sequence shown here is derived from an EMBL/GenBank/DDBJ whole genome shotgun (WGS) entry which is preliminary data.</text>
</comment>
<organism evidence="2 3">
    <name type="scientific">Rubroshorea leprosula</name>
    <dbReference type="NCBI Taxonomy" id="152421"/>
    <lineage>
        <taxon>Eukaryota</taxon>
        <taxon>Viridiplantae</taxon>
        <taxon>Streptophyta</taxon>
        <taxon>Embryophyta</taxon>
        <taxon>Tracheophyta</taxon>
        <taxon>Spermatophyta</taxon>
        <taxon>Magnoliopsida</taxon>
        <taxon>eudicotyledons</taxon>
        <taxon>Gunneridae</taxon>
        <taxon>Pentapetalae</taxon>
        <taxon>rosids</taxon>
        <taxon>malvids</taxon>
        <taxon>Malvales</taxon>
        <taxon>Dipterocarpaceae</taxon>
        <taxon>Rubroshorea</taxon>
    </lineage>
</organism>
<sequence length="523" mass="57340">MGFLGTLALGLIKPWRWVPWNPGLGSLEPWRGVRLNLGTRFLGTQPLGSFEPRCGVPGNLGVGWNPGLGTGFLGTQALGSRTNPGAGFVGTLALGSLKPSAWVRTNPVLVVSEEAKRGKRRMNEEDSRKRMLEEEDEGKIVILPLPLPPIHLQSYLSNHFSSTPLTSTIAPSSSMKVSSSSLVLNMPTLKLKLTTFSTPPKPKSTITTSSTHRVKDVTLPVVTAPPSLPTSSVPQLEPSPNVEVQNPSPLKSFKDTLVTGSVQANHPLCEIDMIDLGLGCYTVKFTSMDDRHQAPKIAIWVHFPKLPTEYYEEPILGLLGNKVGRTISVDETTLLATHSQYAKVCVKVDLTEQLVSMIDFYHGVDLTPMLLTVAYDLNNVCFHCGEFGHKKTVYPYQQPLVVGDLPSGIAQKPVLVKSANFATPAKPYGSWMIIRDKPRRQSNQIPKIQISLLNGNSRGNRFEAIFNLEMESSSVGKDLVIEVTPHNVVGEEISNSKNLTQETFRMELVLKKPTPPKIVKWAC</sequence>
<protein>
    <recommendedName>
        <fullName evidence="4">DUF4283 domain-containing protein</fullName>
    </recommendedName>
</protein>
<reference evidence="2 3" key="1">
    <citation type="journal article" date="2021" name="Commun. Biol.">
        <title>The genome of Shorea leprosula (Dipterocarpaceae) highlights the ecological relevance of drought in aseasonal tropical rainforests.</title>
        <authorList>
            <person name="Ng K.K.S."/>
            <person name="Kobayashi M.J."/>
            <person name="Fawcett J.A."/>
            <person name="Hatakeyama M."/>
            <person name="Paape T."/>
            <person name="Ng C.H."/>
            <person name="Ang C.C."/>
            <person name="Tnah L.H."/>
            <person name="Lee C.T."/>
            <person name="Nishiyama T."/>
            <person name="Sese J."/>
            <person name="O'Brien M.J."/>
            <person name="Copetti D."/>
            <person name="Mohd Noor M.I."/>
            <person name="Ong R.C."/>
            <person name="Putra M."/>
            <person name="Sireger I.Z."/>
            <person name="Indrioko S."/>
            <person name="Kosugi Y."/>
            <person name="Izuno A."/>
            <person name="Isagi Y."/>
            <person name="Lee S.L."/>
            <person name="Shimizu K.K."/>
        </authorList>
    </citation>
    <scope>NUCLEOTIDE SEQUENCE [LARGE SCALE GENOMIC DNA]</scope>
    <source>
        <strain evidence="2">214</strain>
    </source>
</reference>
<keyword evidence="3" id="KW-1185">Reference proteome</keyword>
<name>A0AAV5KJP5_9ROSI</name>
<dbReference type="PANTHER" id="PTHR31286">
    <property type="entry name" value="GLYCINE-RICH CELL WALL STRUCTURAL PROTEIN 1.8-LIKE"/>
    <property type="match status" value="1"/>
</dbReference>
<gene>
    <name evidence="2" type="ORF">SLEP1_g34398</name>
</gene>
<evidence type="ECO:0000313" key="3">
    <source>
        <dbReference type="Proteomes" id="UP001054252"/>
    </source>
</evidence>